<evidence type="ECO:0000256" key="5">
    <source>
        <dbReference type="ARBA" id="ARBA00022692"/>
    </source>
</evidence>
<dbReference type="OrthoDB" id="2526284at2759"/>
<evidence type="ECO:0000256" key="9">
    <source>
        <dbReference type="SAM" id="MobiDB-lite"/>
    </source>
</evidence>
<feature type="compositionally biased region" description="Low complexity" evidence="9">
    <location>
        <begin position="83"/>
        <end position="106"/>
    </location>
</feature>
<keyword evidence="11" id="KW-1185">Reference proteome</keyword>
<feature type="compositionally biased region" description="Basic and acidic residues" evidence="9">
    <location>
        <begin position="107"/>
        <end position="125"/>
    </location>
</feature>
<comment type="subcellular location">
    <subcellularLocation>
        <location evidence="1">Membrane</location>
        <topology evidence="1">Single-pass membrane protein</topology>
    </subcellularLocation>
</comment>
<evidence type="ECO:0000256" key="3">
    <source>
        <dbReference type="ARBA" id="ARBA00022676"/>
    </source>
</evidence>
<keyword evidence="4 8" id="KW-0808">Transferase</keyword>
<dbReference type="GO" id="GO:0016020">
    <property type="term" value="C:membrane"/>
    <property type="evidence" value="ECO:0007669"/>
    <property type="project" value="UniProtKB-SubCell"/>
</dbReference>
<evidence type="ECO:0000313" key="11">
    <source>
        <dbReference type="Proteomes" id="UP000886520"/>
    </source>
</evidence>
<evidence type="ECO:0000256" key="1">
    <source>
        <dbReference type="ARBA" id="ARBA00004167"/>
    </source>
</evidence>
<dbReference type="GO" id="GO:0016757">
    <property type="term" value="F:glycosyltransferase activity"/>
    <property type="evidence" value="ECO:0007669"/>
    <property type="project" value="UniProtKB-UniRule"/>
</dbReference>
<dbReference type="Proteomes" id="UP000886520">
    <property type="component" value="Chromosome 3"/>
</dbReference>
<feature type="region of interest" description="Disordered" evidence="9">
    <location>
        <begin position="82"/>
        <end position="125"/>
    </location>
</feature>
<comment type="caution">
    <text evidence="10">The sequence shown here is derived from an EMBL/GenBank/DDBJ whole genome shotgun (WGS) entry which is preliminary data.</text>
</comment>
<evidence type="ECO:0000256" key="7">
    <source>
        <dbReference type="ARBA" id="ARBA00023136"/>
    </source>
</evidence>
<dbReference type="InterPro" id="IPR008166">
    <property type="entry name" value="Glyco_transf_92"/>
</dbReference>
<evidence type="ECO:0000256" key="2">
    <source>
        <dbReference type="ARBA" id="ARBA00007647"/>
    </source>
</evidence>
<dbReference type="PANTHER" id="PTHR21461:SF12">
    <property type="entry name" value="GALACTAN BETA-1,4-GALACTOSYLTRANSFERASE GALS2"/>
    <property type="match status" value="1"/>
</dbReference>
<reference evidence="10" key="1">
    <citation type="submission" date="2021-01" db="EMBL/GenBank/DDBJ databases">
        <title>Adiantum capillus-veneris genome.</title>
        <authorList>
            <person name="Fang Y."/>
            <person name="Liao Q."/>
        </authorList>
    </citation>
    <scope>NUCLEOTIDE SEQUENCE</scope>
    <source>
        <strain evidence="10">H3</strain>
        <tissue evidence="10">Leaf</tissue>
    </source>
</reference>
<dbReference type="Pfam" id="PF01697">
    <property type="entry name" value="Glyco_transf_92"/>
    <property type="match status" value="1"/>
</dbReference>
<sequence>MQKSSPAASVLSVHDKSPIPARRPSLISSYLPALPSFPATLSHLLSLLESSLRSKPALLAFLSSFFLLLLLHQILLPKPPSPSAAASASSSPHPTSTHQARTTTRQAADRPRPHSPPVDDRGDETRIFRPYGSAAALFVVYGAYRGGPNTFAVVGLGSKPLYVYGKPNFECYWLPSASAASSKDPDTDTDTDTDTDAPPPIKSKRTYSMLPDYGFGRVYTVVVVNCTFEEDVGTLADQRGGQLVLYATHGDGLGKPAERIVALTEDEHSYNASIYKQPYPYEFLYCGSPLYSNLNAQRIREWIAYHVMFFGPKSHFIFHDAGGMLEDVRAVLEPWKKKGYITIQNVKQTTQYDGYYYNQFLIVNDCLHRTRFMANWTFFFDVDEFMYVGPGTSLRKVLNYHASDTLLSFKQLRMSDALCQFKEPKNDSRWIFEKLVYGEQFRDIKYAVQARGVFATGVHYSQKELRHMQGNIGWVWWPHMHFYHYHNTISKHGKLCQNITNNATTFALAGR</sequence>
<gene>
    <name evidence="10" type="ORF">GOP47_0003262</name>
</gene>
<accession>A0A9D4VBW8</accession>
<evidence type="ECO:0000256" key="6">
    <source>
        <dbReference type="ARBA" id="ARBA00022989"/>
    </source>
</evidence>
<evidence type="ECO:0000313" key="10">
    <source>
        <dbReference type="EMBL" id="KAI5083519.1"/>
    </source>
</evidence>
<evidence type="ECO:0000256" key="8">
    <source>
        <dbReference type="RuleBase" id="RU366017"/>
    </source>
</evidence>
<keyword evidence="5" id="KW-0812">Transmembrane</keyword>
<dbReference type="AlphaFoldDB" id="A0A9D4VBW8"/>
<comment type="similarity">
    <text evidence="2 8">Belongs to the glycosyltransferase 92 family.</text>
</comment>
<dbReference type="EMBL" id="JABFUD020000002">
    <property type="protein sequence ID" value="KAI5083519.1"/>
    <property type="molecule type" value="Genomic_DNA"/>
</dbReference>
<organism evidence="10 11">
    <name type="scientific">Adiantum capillus-veneris</name>
    <name type="common">Maidenhair fern</name>
    <dbReference type="NCBI Taxonomy" id="13818"/>
    <lineage>
        <taxon>Eukaryota</taxon>
        <taxon>Viridiplantae</taxon>
        <taxon>Streptophyta</taxon>
        <taxon>Embryophyta</taxon>
        <taxon>Tracheophyta</taxon>
        <taxon>Polypodiopsida</taxon>
        <taxon>Polypodiidae</taxon>
        <taxon>Polypodiales</taxon>
        <taxon>Pteridineae</taxon>
        <taxon>Pteridaceae</taxon>
        <taxon>Vittarioideae</taxon>
        <taxon>Adiantum</taxon>
    </lineage>
</organism>
<protein>
    <recommendedName>
        <fullName evidence="8">Glycosyltransferase family 92 protein</fullName>
        <ecNumber evidence="8">2.4.1.-</ecNumber>
    </recommendedName>
</protein>
<dbReference type="PANTHER" id="PTHR21461">
    <property type="entry name" value="GLYCOSYLTRANSFERASE FAMILY 92 PROTEIN"/>
    <property type="match status" value="1"/>
</dbReference>
<dbReference type="GO" id="GO:0005737">
    <property type="term" value="C:cytoplasm"/>
    <property type="evidence" value="ECO:0007669"/>
    <property type="project" value="TreeGrafter"/>
</dbReference>
<feature type="region of interest" description="Disordered" evidence="9">
    <location>
        <begin position="178"/>
        <end position="203"/>
    </location>
</feature>
<dbReference type="EC" id="2.4.1.-" evidence="8"/>
<name>A0A9D4VBW8_ADICA</name>
<keyword evidence="3 8" id="KW-0328">Glycosyltransferase</keyword>
<keyword evidence="6" id="KW-1133">Transmembrane helix</keyword>
<keyword evidence="7" id="KW-0472">Membrane</keyword>
<evidence type="ECO:0000256" key="4">
    <source>
        <dbReference type="ARBA" id="ARBA00022679"/>
    </source>
</evidence>
<proteinExistence type="inferred from homology"/>